<reference evidence="2 3" key="1">
    <citation type="journal article" date="2021" name="Elife">
        <title>Chloroplast acquisition without the gene transfer in kleptoplastic sea slugs, Plakobranchus ocellatus.</title>
        <authorList>
            <person name="Maeda T."/>
            <person name="Takahashi S."/>
            <person name="Yoshida T."/>
            <person name="Shimamura S."/>
            <person name="Takaki Y."/>
            <person name="Nagai Y."/>
            <person name="Toyoda A."/>
            <person name="Suzuki Y."/>
            <person name="Arimoto A."/>
            <person name="Ishii H."/>
            <person name="Satoh N."/>
            <person name="Nishiyama T."/>
            <person name="Hasebe M."/>
            <person name="Maruyama T."/>
            <person name="Minagawa J."/>
            <person name="Obokata J."/>
            <person name="Shigenobu S."/>
        </authorList>
    </citation>
    <scope>NUCLEOTIDE SEQUENCE [LARGE SCALE GENOMIC DNA]</scope>
</reference>
<sequence>MGRCLFCQNVHIYQNYCKEKPAVYVIIDKKRMREKPCGKLGKKREVKEKRDNLSKEAERSIPGDYRARASERHSLLADVKSSSPLPSLSHCATVEERGSGGRAGRQAKRCDHRDGRELL</sequence>
<dbReference type="AlphaFoldDB" id="A0AAV3YZB7"/>
<feature type="compositionally biased region" description="Basic and acidic residues" evidence="1">
    <location>
        <begin position="108"/>
        <end position="119"/>
    </location>
</feature>
<organism evidence="2 3">
    <name type="scientific">Plakobranchus ocellatus</name>
    <dbReference type="NCBI Taxonomy" id="259542"/>
    <lineage>
        <taxon>Eukaryota</taxon>
        <taxon>Metazoa</taxon>
        <taxon>Spiralia</taxon>
        <taxon>Lophotrochozoa</taxon>
        <taxon>Mollusca</taxon>
        <taxon>Gastropoda</taxon>
        <taxon>Heterobranchia</taxon>
        <taxon>Euthyneura</taxon>
        <taxon>Panpulmonata</taxon>
        <taxon>Sacoglossa</taxon>
        <taxon>Placobranchoidea</taxon>
        <taxon>Plakobranchidae</taxon>
        <taxon>Plakobranchus</taxon>
    </lineage>
</organism>
<proteinExistence type="predicted"/>
<evidence type="ECO:0000313" key="2">
    <source>
        <dbReference type="EMBL" id="GFN87671.1"/>
    </source>
</evidence>
<protein>
    <submittedName>
        <fullName evidence="2">Uncharacterized protein</fullName>
    </submittedName>
</protein>
<dbReference type="Proteomes" id="UP000735302">
    <property type="component" value="Unassembled WGS sequence"/>
</dbReference>
<keyword evidence="3" id="KW-1185">Reference proteome</keyword>
<gene>
    <name evidence="2" type="ORF">PoB_001417700</name>
</gene>
<evidence type="ECO:0000256" key="1">
    <source>
        <dbReference type="SAM" id="MobiDB-lite"/>
    </source>
</evidence>
<accession>A0AAV3YZB7</accession>
<evidence type="ECO:0000313" key="3">
    <source>
        <dbReference type="Proteomes" id="UP000735302"/>
    </source>
</evidence>
<feature type="region of interest" description="Disordered" evidence="1">
    <location>
        <begin position="38"/>
        <end position="119"/>
    </location>
</feature>
<dbReference type="EMBL" id="BLXT01001780">
    <property type="protein sequence ID" value="GFN87671.1"/>
    <property type="molecule type" value="Genomic_DNA"/>
</dbReference>
<feature type="compositionally biased region" description="Basic and acidic residues" evidence="1">
    <location>
        <begin position="38"/>
        <end position="75"/>
    </location>
</feature>
<comment type="caution">
    <text evidence="2">The sequence shown here is derived from an EMBL/GenBank/DDBJ whole genome shotgun (WGS) entry which is preliminary data.</text>
</comment>
<name>A0AAV3YZB7_9GAST</name>